<dbReference type="GO" id="GO:0016758">
    <property type="term" value="F:hexosyltransferase activity"/>
    <property type="evidence" value="ECO:0007669"/>
    <property type="project" value="TreeGrafter"/>
</dbReference>
<keyword evidence="2 3" id="KW-0808">Transferase</keyword>
<evidence type="ECO:0000313" key="4">
    <source>
        <dbReference type="Proteomes" id="UP000309061"/>
    </source>
</evidence>
<reference evidence="3 4" key="1">
    <citation type="submission" date="2019-11" db="EMBL/GenBank/DDBJ databases">
        <title>The genome sequence of Methylocystis heyeri.</title>
        <authorList>
            <person name="Oshkin I.Y."/>
            <person name="Miroshnikov K."/>
            <person name="Dedysh S.N."/>
        </authorList>
    </citation>
    <scope>NUCLEOTIDE SEQUENCE [LARGE SCALE GENOMIC DNA]</scope>
    <source>
        <strain evidence="3 4">H2</strain>
    </source>
</reference>
<dbReference type="OrthoDB" id="9771846at2"/>
<dbReference type="KEGG" id="mhey:H2LOC_020445"/>
<protein>
    <submittedName>
        <fullName evidence="3">WecB/TagA/CpsF family glycosyltransferase</fullName>
    </submittedName>
</protein>
<keyword evidence="4" id="KW-1185">Reference proteome</keyword>
<dbReference type="PANTHER" id="PTHR34136:SF1">
    <property type="entry name" value="UDP-N-ACETYL-D-MANNOSAMINURONIC ACID TRANSFERASE"/>
    <property type="match status" value="1"/>
</dbReference>
<dbReference type="EMBL" id="CP046052">
    <property type="protein sequence ID" value="QGM47855.1"/>
    <property type="molecule type" value="Genomic_DNA"/>
</dbReference>
<dbReference type="CDD" id="cd06533">
    <property type="entry name" value="Glyco_transf_WecG_TagA"/>
    <property type="match status" value="1"/>
</dbReference>
<dbReference type="Pfam" id="PF03808">
    <property type="entry name" value="Glyco_tran_WecG"/>
    <property type="match status" value="1"/>
</dbReference>
<dbReference type="NCBIfam" id="TIGR00696">
    <property type="entry name" value="wecG_tagA_cpsF"/>
    <property type="match status" value="1"/>
</dbReference>
<evidence type="ECO:0000313" key="3">
    <source>
        <dbReference type="EMBL" id="QGM47855.1"/>
    </source>
</evidence>
<dbReference type="AlphaFoldDB" id="A0A6B8KLG1"/>
<keyword evidence="1" id="KW-0328">Glycosyltransferase</keyword>
<evidence type="ECO:0000256" key="1">
    <source>
        <dbReference type="ARBA" id="ARBA00022676"/>
    </source>
</evidence>
<name>A0A6B8KLG1_9HYPH</name>
<organism evidence="3 4">
    <name type="scientific">Methylocystis heyeri</name>
    <dbReference type="NCBI Taxonomy" id="391905"/>
    <lineage>
        <taxon>Bacteria</taxon>
        <taxon>Pseudomonadati</taxon>
        <taxon>Pseudomonadota</taxon>
        <taxon>Alphaproteobacteria</taxon>
        <taxon>Hyphomicrobiales</taxon>
        <taxon>Methylocystaceae</taxon>
        <taxon>Methylocystis</taxon>
    </lineage>
</organism>
<dbReference type="RefSeq" id="WP_136494502.1">
    <property type="nucleotide sequence ID" value="NZ_CP046052.1"/>
</dbReference>
<proteinExistence type="predicted"/>
<dbReference type="Proteomes" id="UP000309061">
    <property type="component" value="Chromosome"/>
</dbReference>
<dbReference type="PANTHER" id="PTHR34136">
    <property type="match status" value="1"/>
</dbReference>
<dbReference type="InterPro" id="IPR004629">
    <property type="entry name" value="WecG_TagA_CpsF"/>
</dbReference>
<sequence>MFALQSSAVENLVVASDISVNLPNMGSALDAMMSRARAKSGFTLFTVNLDHLVKLKRDRGFLSAYKRADFVTADGWPIVWMLRQKGGEVKRTTGADLVEPLCARAAREALPVFFVGPSYASQRKALDILTRRYPGLRIAGADTPHVRIDAIEEAAAALATSIKESGARFCFLSLGAPKQELLADALRRHCPEVGFICVGAALDFISGHMVRAPRGVQLLKLEWLWRLASDPRRLGARYAQCFQLLAAEAWRMATDRDLRPDAQAHLSNP</sequence>
<evidence type="ECO:0000256" key="2">
    <source>
        <dbReference type="ARBA" id="ARBA00022679"/>
    </source>
</evidence>
<accession>A0A6B8KLG1</accession>
<gene>
    <name evidence="3" type="ORF">H2LOC_020445</name>
</gene>